<dbReference type="RefSeq" id="XP_011132978.1">
    <property type="nucleotide sequence ID" value="XM_011134676.1"/>
</dbReference>
<dbReference type="EC" id="3.4.11.21" evidence="4"/>
<dbReference type="PANTHER" id="PTHR28570">
    <property type="entry name" value="ASPARTYL AMINOPEPTIDASE"/>
    <property type="match status" value="1"/>
</dbReference>
<dbReference type="Pfam" id="PF02127">
    <property type="entry name" value="Peptidase_M18"/>
    <property type="match status" value="1"/>
</dbReference>
<evidence type="ECO:0000256" key="11">
    <source>
        <dbReference type="RuleBase" id="RU004386"/>
    </source>
</evidence>
<evidence type="ECO:0000256" key="1">
    <source>
        <dbReference type="ARBA" id="ARBA00001335"/>
    </source>
</evidence>
<dbReference type="eggNOG" id="KOG2596">
    <property type="taxonomic scope" value="Eukaryota"/>
</dbReference>
<dbReference type="Gene3D" id="3.40.630.10">
    <property type="entry name" value="Zn peptidases"/>
    <property type="match status" value="1"/>
</dbReference>
<evidence type="ECO:0000256" key="5">
    <source>
        <dbReference type="ARBA" id="ARBA00022438"/>
    </source>
</evidence>
<dbReference type="InterPro" id="IPR023358">
    <property type="entry name" value="Peptidase_M18_dom2"/>
</dbReference>
<gene>
    <name evidence="12" type="ORF">GNI_157480</name>
</gene>
<dbReference type="SUPFAM" id="SSF53187">
    <property type="entry name" value="Zn-dependent exopeptidases"/>
    <property type="match status" value="1"/>
</dbReference>
<keyword evidence="10 11" id="KW-0482">Metalloprotease</keyword>
<dbReference type="OMA" id="GPILKVN"/>
<dbReference type="OrthoDB" id="9880441at2759"/>
<dbReference type="NCBIfam" id="NF002759">
    <property type="entry name" value="PRK02813.1"/>
    <property type="match status" value="1"/>
</dbReference>
<dbReference type="GO" id="GO:0008270">
    <property type="term" value="F:zinc ion binding"/>
    <property type="evidence" value="ECO:0007669"/>
    <property type="project" value="InterPro"/>
</dbReference>
<dbReference type="SUPFAM" id="SSF101821">
    <property type="entry name" value="Aminopeptidase/glucanase lid domain"/>
    <property type="match status" value="1"/>
</dbReference>
<dbReference type="PANTHER" id="PTHR28570:SF3">
    <property type="entry name" value="ASPARTYL AMINOPEPTIDASE"/>
    <property type="match status" value="1"/>
</dbReference>
<evidence type="ECO:0000256" key="7">
    <source>
        <dbReference type="ARBA" id="ARBA00022723"/>
    </source>
</evidence>
<name>A0A023AZB4_GRENI</name>
<evidence type="ECO:0000256" key="2">
    <source>
        <dbReference type="ARBA" id="ARBA00001947"/>
    </source>
</evidence>
<evidence type="ECO:0000256" key="9">
    <source>
        <dbReference type="ARBA" id="ARBA00022833"/>
    </source>
</evidence>
<comment type="similarity">
    <text evidence="3 11">Belongs to the peptidase M18 family.</text>
</comment>
<keyword evidence="6 11" id="KW-0645">Protease</keyword>
<dbReference type="VEuPathDB" id="CryptoDB:GNI_157480"/>
<protein>
    <recommendedName>
        <fullName evidence="4">aspartyl aminopeptidase</fullName>
        <ecNumber evidence="4">3.4.11.21</ecNumber>
    </recommendedName>
</protein>
<dbReference type="EMBL" id="AFNH02001173">
    <property type="protein sequence ID" value="EZG43823.1"/>
    <property type="molecule type" value="Genomic_DNA"/>
</dbReference>
<evidence type="ECO:0000256" key="10">
    <source>
        <dbReference type="ARBA" id="ARBA00023049"/>
    </source>
</evidence>
<keyword evidence="13" id="KW-1185">Reference proteome</keyword>
<comment type="cofactor">
    <cofactor evidence="2">
        <name>Zn(2+)</name>
        <dbReference type="ChEBI" id="CHEBI:29105"/>
    </cofactor>
</comment>
<keyword evidence="8 11" id="KW-0378">Hydrolase</keyword>
<keyword evidence="5 11" id="KW-0031">Aminopeptidase</keyword>
<reference evidence="12" key="1">
    <citation type="submission" date="2013-12" db="EMBL/GenBank/DDBJ databases">
        <authorList>
            <person name="Omoto C.K."/>
            <person name="Sibley D."/>
            <person name="Venepally P."/>
            <person name="Hadjithomas M."/>
            <person name="Karamycheva S."/>
            <person name="Brunk B."/>
            <person name="Roos D."/>
            <person name="Caler E."/>
            <person name="Lorenzi H."/>
        </authorList>
    </citation>
    <scope>NUCLEOTIDE SEQUENCE</scope>
</reference>
<comment type="catalytic activity">
    <reaction evidence="1">
        <text>Release of an N-terminal aspartate or glutamate from a peptide, with a preference for aspartate.</text>
        <dbReference type="EC" id="3.4.11.21"/>
    </reaction>
</comment>
<sequence length="455" mass="49771">MTVRKPADEFVEWLNKHNGSPYSAVAGTTEMLEAHGIHEEDATETSMKGYMIREKSAILAWKRSPDFDMATGNVIVFASHTDSPCLRSRPHGDVIKEEVAQLGVTTYGGGLWHTWYDRPLGICGLVCYSVPQTLEKCREEGSLIKPEMAVIRSPDPIGIVPNLCIHLQNRDEAQSFKPQTEDTLVPIISTGPLENGLKDYIAQQVCEQQVSAQQVCAQQVSATVCGSDILSYDLCLYDTEPAQVFGVRKDLISAQGLDNKSSLWSTFNAFTRIDISKAKNRLVICVGFDNEEVGSNSIVGAASNLLPKALGRLCPTTPIDSNCVIFSCDAAHAVHPNYPGKHQALHKPKMNAGVVAKINVNERYATTPKAIANLRSLRLVGDDELQEFIVRNDTPCGSTIGPILATALGCQTIDIGIPILAMHSVREVCGVQDIESMLQFCEKAAYKYHPEGWLL</sequence>
<dbReference type="GO" id="GO:0005737">
    <property type="term" value="C:cytoplasm"/>
    <property type="evidence" value="ECO:0007669"/>
    <property type="project" value="UniProtKB-ARBA"/>
</dbReference>
<dbReference type="GeneID" id="22915471"/>
<evidence type="ECO:0000313" key="12">
    <source>
        <dbReference type="EMBL" id="EZG43823.1"/>
    </source>
</evidence>
<dbReference type="InterPro" id="IPR001948">
    <property type="entry name" value="Peptidase_M18"/>
</dbReference>
<dbReference type="AlphaFoldDB" id="A0A023AZB4"/>
<comment type="caution">
    <text evidence="12">The sequence shown here is derived from an EMBL/GenBank/DDBJ whole genome shotgun (WGS) entry which is preliminary data.</text>
</comment>
<evidence type="ECO:0000313" key="13">
    <source>
        <dbReference type="Proteomes" id="UP000019763"/>
    </source>
</evidence>
<dbReference type="Gene3D" id="2.30.250.10">
    <property type="entry name" value="Aminopeptidase i, Domain 2"/>
    <property type="match status" value="1"/>
</dbReference>
<accession>A0A023AZB4</accession>
<proteinExistence type="inferred from homology"/>
<keyword evidence="9 11" id="KW-0862">Zinc</keyword>
<keyword evidence="7 11" id="KW-0479">Metal-binding</keyword>
<dbReference type="GO" id="GO:0004177">
    <property type="term" value="F:aminopeptidase activity"/>
    <property type="evidence" value="ECO:0007669"/>
    <property type="project" value="UniProtKB-KW"/>
</dbReference>
<evidence type="ECO:0000256" key="6">
    <source>
        <dbReference type="ARBA" id="ARBA00022670"/>
    </source>
</evidence>
<dbReference type="Proteomes" id="UP000019763">
    <property type="component" value="Unassembled WGS sequence"/>
</dbReference>
<evidence type="ECO:0000256" key="3">
    <source>
        <dbReference type="ARBA" id="ARBA00008290"/>
    </source>
</evidence>
<evidence type="ECO:0000256" key="4">
    <source>
        <dbReference type="ARBA" id="ARBA00011965"/>
    </source>
</evidence>
<dbReference type="PRINTS" id="PR00932">
    <property type="entry name" value="AMINO1PTASE"/>
</dbReference>
<evidence type="ECO:0000256" key="8">
    <source>
        <dbReference type="ARBA" id="ARBA00022801"/>
    </source>
</evidence>
<dbReference type="GO" id="GO:0006508">
    <property type="term" value="P:proteolysis"/>
    <property type="evidence" value="ECO:0007669"/>
    <property type="project" value="UniProtKB-KW"/>
</dbReference>
<dbReference type="GO" id="GO:0008237">
    <property type="term" value="F:metallopeptidase activity"/>
    <property type="evidence" value="ECO:0007669"/>
    <property type="project" value="UniProtKB-KW"/>
</dbReference>
<organism evidence="12 13">
    <name type="scientific">Gregarina niphandrodes</name>
    <name type="common">Septate eugregarine</name>
    <dbReference type="NCBI Taxonomy" id="110365"/>
    <lineage>
        <taxon>Eukaryota</taxon>
        <taxon>Sar</taxon>
        <taxon>Alveolata</taxon>
        <taxon>Apicomplexa</taxon>
        <taxon>Conoidasida</taxon>
        <taxon>Gregarinasina</taxon>
        <taxon>Eugregarinorida</taxon>
        <taxon>Gregarinidae</taxon>
        <taxon>Gregarina</taxon>
    </lineage>
</organism>